<name>A0ABT6ILR6_9PSED</name>
<keyword evidence="2" id="KW-1185">Reference proteome</keyword>
<dbReference type="EMBL" id="JAPDIQ010000011">
    <property type="protein sequence ID" value="MDH4765411.1"/>
    <property type="molecule type" value="Genomic_DNA"/>
</dbReference>
<organism evidence="1 2">
    <name type="scientific">Pseudomonas flavocrustae</name>
    <dbReference type="NCBI Taxonomy" id="2991719"/>
    <lineage>
        <taxon>Bacteria</taxon>
        <taxon>Pseudomonadati</taxon>
        <taxon>Pseudomonadota</taxon>
        <taxon>Gammaproteobacteria</taxon>
        <taxon>Pseudomonadales</taxon>
        <taxon>Pseudomonadaceae</taxon>
        <taxon>Pseudomonas</taxon>
    </lineage>
</organism>
<dbReference type="PROSITE" id="PS51257">
    <property type="entry name" value="PROKAR_LIPOPROTEIN"/>
    <property type="match status" value="1"/>
</dbReference>
<gene>
    <name evidence="1" type="ORF">OMP44_21165</name>
</gene>
<reference evidence="1 2" key="1">
    <citation type="submission" date="2022-10" db="EMBL/GenBank/DDBJ databases">
        <title>A novel Pseudomonas species, isolated from Passiflora incarnata leaves.</title>
        <authorList>
            <person name="Cueva-Yesquen L.G."/>
            <person name="Fantinatti-Garboggini F."/>
        </authorList>
    </citation>
    <scope>NUCLEOTIDE SEQUENCE [LARGE SCALE GENOMIC DNA]</scope>
    <source>
        <strain evidence="1 2">CBMAI 2609</strain>
    </source>
</reference>
<comment type="caution">
    <text evidence="1">The sequence shown here is derived from an EMBL/GenBank/DDBJ whole genome shotgun (WGS) entry which is preliminary data.</text>
</comment>
<evidence type="ECO:0000313" key="2">
    <source>
        <dbReference type="Proteomes" id="UP001157461"/>
    </source>
</evidence>
<protein>
    <submittedName>
        <fullName evidence="1">Uncharacterized protein</fullName>
    </submittedName>
</protein>
<proteinExistence type="predicted"/>
<sequence length="45" mass="4764">MRLPLSPFDFLGMPLLVGVGTLALVSCSGGHKVAALWQPLATWLV</sequence>
<accession>A0ABT6ILR6</accession>
<evidence type="ECO:0000313" key="1">
    <source>
        <dbReference type="EMBL" id="MDH4765411.1"/>
    </source>
</evidence>
<dbReference type="Proteomes" id="UP001157461">
    <property type="component" value="Unassembled WGS sequence"/>
</dbReference>
<dbReference type="RefSeq" id="WP_280311030.1">
    <property type="nucleotide sequence ID" value="NZ_JAPDIQ010000011.1"/>
</dbReference>